<protein>
    <recommendedName>
        <fullName evidence="7 11">Aldose 1-epimerase</fullName>
        <ecNumber evidence="6 11">5.1.3.3</ecNumber>
    </recommendedName>
</protein>
<accession>A0ABW5TSZ2</accession>
<keyword evidence="14" id="KW-1185">Reference proteome</keyword>
<dbReference type="PANTHER" id="PTHR10091">
    <property type="entry name" value="ALDOSE-1-EPIMERASE"/>
    <property type="match status" value="1"/>
</dbReference>
<evidence type="ECO:0000256" key="8">
    <source>
        <dbReference type="ARBA" id="ARBA00022837"/>
    </source>
</evidence>
<comment type="catalytic activity">
    <reaction evidence="1 11">
        <text>alpha-D-glucose = beta-D-glucose</text>
        <dbReference type="Rhea" id="RHEA:10264"/>
        <dbReference type="ChEBI" id="CHEBI:15903"/>
        <dbReference type="ChEBI" id="CHEBI:17925"/>
        <dbReference type="EC" id="5.1.3.3"/>
    </reaction>
</comment>
<evidence type="ECO:0000256" key="2">
    <source>
        <dbReference type="ARBA" id="ARBA00001913"/>
    </source>
</evidence>
<dbReference type="Pfam" id="PF01263">
    <property type="entry name" value="Aldose_epim"/>
    <property type="match status" value="1"/>
</dbReference>
<gene>
    <name evidence="13" type="ORF">ACFSSE_09280</name>
</gene>
<evidence type="ECO:0000256" key="12">
    <source>
        <dbReference type="SAM" id="SignalP"/>
    </source>
</evidence>
<evidence type="ECO:0000256" key="4">
    <source>
        <dbReference type="ARBA" id="ARBA00006206"/>
    </source>
</evidence>
<dbReference type="InterPro" id="IPR047215">
    <property type="entry name" value="Galactose_mutarotase-like"/>
</dbReference>
<dbReference type="Gene3D" id="2.70.98.10">
    <property type="match status" value="1"/>
</dbReference>
<feature type="chain" id="PRO_5045104754" description="Aldose 1-epimerase" evidence="12">
    <location>
        <begin position="23"/>
        <end position="384"/>
    </location>
</feature>
<feature type="signal peptide" evidence="12">
    <location>
        <begin position="1"/>
        <end position="22"/>
    </location>
</feature>
<keyword evidence="9 11" id="KW-0413">Isomerase</keyword>
<dbReference type="InterPro" id="IPR008183">
    <property type="entry name" value="Aldose_1/G6P_1-epimerase"/>
</dbReference>
<dbReference type="PIRSF" id="PIRSF005096">
    <property type="entry name" value="GALM"/>
    <property type="match status" value="1"/>
</dbReference>
<comment type="pathway">
    <text evidence="3 11">Carbohydrate metabolism; hexose metabolism.</text>
</comment>
<evidence type="ECO:0000256" key="6">
    <source>
        <dbReference type="ARBA" id="ARBA00013185"/>
    </source>
</evidence>
<comment type="caution">
    <text evidence="13">The sequence shown here is derived from an EMBL/GenBank/DDBJ whole genome shotgun (WGS) entry which is preliminary data.</text>
</comment>
<dbReference type="PROSITE" id="PS51257">
    <property type="entry name" value="PROKAR_LIPOPROTEIN"/>
    <property type="match status" value="1"/>
</dbReference>
<evidence type="ECO:0000256" key="5">
    <source>
        <dbReference type="ARBA" id="ARBA00011245"/>
    </source>
</evidence>
<comment type="subunit">
    <text evidence="5">Monomer.</text>
</comment>
<dbReference type="CDD" id="cd09019">
    <property type="entry name" value="galactose_mutarotase_like"/>
    <property type="match status" value="1"/>
</dbReference>
<dbReference type="InterPro" id="IPR014718">
    <property type="entry name" value="GH-type_carb-bd"/>
</dbReference>
<sequence>MMKSLHVYLACLCAGFLGLASCQNNTKSGDGTDSLKIDSSLFDTVIAEKKVSAYELENANHVVAKFTNYGAKITSLMVPSSNGEMTDVVVGFNSIKDFIASTDPYYGAIIGRYANRIGKGKYSIDGVDYQAPTNDGPNMLHGGPDGYQSIVWDAEKLNDTTLQFSHLAKDGEMGFPGNLTVKVIYQLTSKNALKISYEAITDKKTILNLTNHAYFNLNGEGSGTILNHQVQIFANEFTPVDSNLIPTGEIVKVAGTPFDFNNMLTIGERIEADDQQLKYGKGYDHNYVLSDKGEMKHAAKVIGDKTGIIMDVYTEEPGIQFYSGNFMSGKNTFKNGVKDDFRTAFCLETQHFPDSPNHPNFPSTTLSPGETFKSVSYFQFSVKK</sequence>
<comment type="cofactor">
    <cofactor evidence="2">
        <name>Ca(2+)</name>
        <dbReference type="ChEBI" id="CHEBI:29108"/>
    </cofactor>
</comment>
<evidence type="ECO:0000256" key="10">
    <source>
        <dbReference type="ARBA" id="ARBA00023277"/>
    </source>
</evidence>
<dbReference type="GO" id="GO:0016853">
    <property type="term" value="F:isomerase activity"/>
    <property type="evidence" value="ECO:0007669"/>
    <property type="project" value="UniProtKB-KW"/>
</dbReference>
<dbReference type="InterPro" id="IPR018052">
    <property type="entry name" value="Ald1_epimerase_CS"/>
</dbReference>
<dbReference type="PROSITE" id="PS00545">
    <property type="entry name" value="ALDOSE_1_EPIMERASE"/>
    <property type="match status" value="1"/>
</dbReference>
<dbReference type="EC" id="5.1.3.3" evidence="6 11"/>
<dbReference type="NCBIfam" id="NF008277">
    <property type="entry name" value="PRK11055.1"/>
    <property type="match status" value="1"/>
</dbReference>
<evidence type="ECO:0000313" key="13">
    <source>
        <dbReference type="EMBL" id="MFD2731897.1"/>
    </source>
</evidence>
<evidence type="ECO:0000256" key="11">
    <source>
        <dbReference type="PIRNR" id="PIRNR005096"/>
    </source>
</evidence>
<dbReference type="RefSeq" id="WP_379043561.1">
    <property type="nucleotide sequence ID" value="NZ_JBHSKW010000032.1"/>
</dbReference>
<keyword evidence="8" id="KW-0106">Calcium</keyword>
<dbReference type="PANTHER" id="PTHR10091:SF0">
    <property type="entry name" value="GALACTOSE MUTAROTASE"/>
    <property type="match status" value="1"/>
</dbReference>
<dbReference type="Proteomes" id="UP001597546">
    <property type="component" value="Unassembled WGS sequence"/>
</dbReference>
<evidence type="ECO:0000313" key="14">
    <source>
        <dbReference type="Proteomes" id="UP001597546"/>
    </source>
</evidence>
<proteinExistence type="inferred from homology"/>
<dbReference type="InterPro" id="IPR011013">
    <property type="entry name" value="Gal_mutarotase_sf_dom"/>
</dbReference>
<evidence type="ECO:0000256" key="9">
    <source>
        <dbReference type="ARBA" id="ARBA00023235"/>
    </source>
</evidence>
<dbReference type="InterPro" id="IPR015443">
    <property type="entry name" value="Aldose_1-epimerase"/>
</dbReference>
<reference evidence="14" key="1">
    <citation type="journal article" date="2019" name="Int. J. Syst. Evol. Microbiol.">
        <title>The Global Catalogue of Microorganisms (GCM) 10K type strain sequencing project: providing services to taxonomists for standard genome sequencing and annotation.</title>
        <authorList>
            <consortium name="The Broad Institute Genomics Platform"/>
            <consortium name="The Broad Institute Genome Sequencing Center for Infectious Disease"/>
            <person name="Wu L."/>
            <person name="Ma J."/>
        </authorList>
    </citation>
    <scope>NUCLEOTIDE SEQUENCE [LARGE SCALE GENOMIC DNA]</scope>
    <source>
        <strain evidence="14">KCTC 42456</strain>
    </source>
</reference>
<keyword evidence="10 11" id="KW-0119">Carbohydrate metabolism</keyword>
<dbReference type="SUPFAM" id="SSF74650">
    <property type="entry name" value="Galactose mutarotase-like"/>
    <property type="match status" value="1"/>
</dbReference>
<organism evidence="13 14">
    <name type="scientific">Pedobacter alpinus</name>
    <dbReference type="NCBI Taxonomy" id="1590643"/>
    <lineage>
        <taxon>Bacteria</taxon>
        <taxon>Pseudomonadati</taxon>
        <taxon>Bacteroidota</taxon>
        <taxon>Sphingobacteriia</taxon>
        <taxon>Sphingobacteriales</taxon>
        <taxon>Sphingobacteriaceae</taxon>
        <taxon>Pedobacter</taxon>
    </lineage>
</organism>
<evidence type="ECO:0000256" key="3">
    <source>
        <dbReference type="ARBA" id="ARBA00005028"/>
    </source>
</evidence>
<keyword evidence="12" id="KW-0732">Signal</keyword>
<evidence type="ECO:0000256" key="1">
    <source>
        <dbReference type="ARBA" id="ARBA00001614"/>
    </source>
</evidence>
<dbReference type="EMBL" id="JBHULV010000028">
    <property type="protein sequence ID" value="MFD2731897.1"/>
    <property type="molecule type" value="Genomic_DNA"/>
</dbReference>
<comment type="similarity">
    <text evidence="4 11">Belongs to the aldose epimerase family.</text>
</comment>
<name>A0ABW5TSZ2_9SPHI</name>
<evidence type="ECO:0000256" key="7">
    <source>
        <dbReference type="ARBA" id="ARBA00014165"/>
    </source>
</evidence>